<evidence type="ECO:0000313" key="3">
    <source>
        <dbReference type="EMBL" id="RVE75928.1"/>
    </source>
</evidence>
<dbReference type="PANTHER" id="PTHR13771">
    <property type="entry name" value="INTERCELLULAR ADHESION MOLECULE"/>
    <property type="match status" value="1"/>
</dbReference>
<keyword evidence="4" id="KW-1185">Reference proteome</keyword>
<organism evidence="3 4">
    <name type="scientific">Oryzias javanicus</name>
    <name type="common">Javanese ricefish</name>
    <name type="synonym">Aplocheilus javanicus</name>
    <dbReference type="NCBI Taxonomy" id="123683"/>
    <lineage>
        <taxon>Eukaryota</taxon>
        <taxon>Metazoa</taxon>
        <taxon>Chordata</taxon>
        <taxon>Craniata</taxon>
        <taxon>Vertebrata</taxon>
        <taxon>Euteleostomi</taxon>
        <taxon>Actinopterygii</taxon>
        <taxon>Neopterygii</taxon>
        <taxon>Teleostei</taxon>
        <taxon>Neoteleostei</taxon>
        <taxon>Acanthomorphata</taxon>
        <taxon>Ovalentaria</taxon>
        <taxon>Atherinomorphae</taxon>
        <taxon>Beloniformes</taxon>
        <taxon>Adrianichthyidae</taxon>
        <taxon>Oryziinae</taxon>
        <taxon>Oryzias</taxon>
    </lineage>
</organism>
<evidence type="ECO:0000256" key="1">
    <source>
        <dbReference type="SAM" id="MobiDB-lite"/>
    </source>
</evidence>
<feature type="domain" description="Ig-like" evidence="2">
    <location>
        <begin position="149"/>
        <end position="223"/>
    </location>
</feature>
<dbReference type="InterPro" id="IPR007110">
    <property type="entry name" value="Ig-like_dom"/>
</dbReference>
<proteinExistence type="predicted"/>
<accession>A0A437DLK9</accession>
<dbReference type="Pfam" id="PF13927">
    <property type="entry name" value="Ig_3"/>
    <property type="match status" value="1"/>
</dbReference>
<dbReference type="SMART" id="SM00409">
    <property type="entry name" value="IG"/>
    <property type="match status" value="1"/>
</dbReference>
<feature type="region of interest" description="Disordered" evidence="1">
    <location>
        <begin position="237"/>
        <end position="263"/>
    </location>
</feature>
<dbReference type="EMBL" id="CM012437">
    <property type="protein sequence ID" value="RVE75928.1"/>
    <property type="molecule type" value="Genomic_DNA"/>
</dbReference>
<dbReference type="InterPro" id="IPR013783">
    <property type="entry name" value="Ig-like_fold"/>
</dbReference>
<dbReference type="PANTHER" id="PTHR13771:SF9">
    <property type="entry name" value="INTERCELLULAR ADHESION MOLECULE 5"/>
    <property type="match status" value="1"/>
</dbReference>
<reference evidence="3 4" key="1">
    <citation type="submission" date="2018-11" db="EMBL/GenBank/DDBJ databases">
        <authorList>
            <person name="Lopez-Roques C."/>
            <person name="Donnadieu C."/>
            <person name="Bouchez O."/>
            <person name="Klopp C."/>
            <person name="Cabau C."/>
            <person name="Zahm M."/>
        </authorList>
    </citation>
    <scope>NUCLEOTIDE SEQUENCE [LARGE SCALE GENOMIC DNA]</scope>
    <source>
        <strain evidence="3">RS831</strain>
        <tissue evidence="3">Whole body</tissue>
    </source>
</reference>
<reference evidence="3 4" key="2">
    <citation type="submission" date="2019-01" db="EMBL/GenBank/DDBJ databases">
        <title>A chromosome length genome reference of the Java medaka (oryzias javanicus).</title>
        <authorList>
            <person name="Herpin A."/>
            <person name="Takehana Y."/>
            <person name="Naruse K."/>
            <person name="Ansai S."/>
            <person name="Kawaguchi M."/>
        </authorList>
    </citation>
    <scope>NUCLEOTIDE SEQUENCE [LARGE SCALE GENOMIC DNA]</scope>
    <source>
        <strain evidence="3">RS831</strain>
        <tissue evidence="3">Whole body</tissue>
    </source>
</reference>
<evidence type="ECO:0000259" key="2">
    <source>
        <dbReference type="PROSITE" id="PS50835"/>
    </source>
</evidence>
<dbReference type="InterPro" id="IPR003599">
    <property type="entry name" value="Ig_sub"/>
</dbReference>
<dbReference type="SMART" id="SM00408">
    <property type="entry name" value="IGc2"/>
    <property type="match status" value="1"/>
</dbReference>
<evidence type="ECO:0000313" key="4">
    <source>
        <dbReference type="Proteomes" id="UP000283210"/>
    </source>
</evidence>
<dbReference type="InterPro" id="IPR003598">
    <property type="entry name" value="Ig_sub2"/>
</dbReference>
<dbReference type="GO" id="GO:0005178">
    <property type="term" value="F:integrin binding"/>
    <property type="evidence" value="ECO:0007669"/>
    <property type="project" value="InterPro"/>
</dbReference>
<dbReference type="AlphaFoldDB" id="A0A437DLK9"/>
<dbReference type="InterPro" id="IPR047012">
    <property type="entry name" value="ICAM_VCAM"/>
</dbReference>
<dbReference type="OrthoDB" id="5843397at2759"/>
<sequence length="287" mass="31315">MWNVSSLTEWDTNLICFNAHQNGTQCCSTLSVTVYQMPVDVSLHVWNHSGPMLENRLYTLVCNVQDVAPIGKLVVTFYRGQIQLHRTQLSSRIEKKPMNVTFLLGFNASKEADGAQLSCVATLELGPEGPQHLSVVKSSNFTATVHYGPDLLATVNPDPITVEERGTLRLNCSAVGNPNPSYTWTLPFRGPDINYSVLTITHASSQHEGQYKCTVSNSVKTVSVLFDVKVQGLEVTSSVPTKPDPSLTSASSTMTTPSGPKSDATTEFSLRVHHIILCSVFFVSLLA</sequence>
<dbReference type="SUPFAM" id="SSF48726">
    <property type="entry name" value="Immunoglobulin"/>
    <property type="match status" value="2"/>
</dbReference>
<dbReference type="InterPro" id="IPR036179">
    <property type="entry name" value="Ig-like_dom_sf"/>
</dbReference>
<dbReference type="PROSITE" id="PS50835">
    <property type="entry name" value="IG_LIKE"/>
    <property type="match status" value="1"/>
</dbReference>
<gene>
    <name evidence="3" type="ORF">OJAV_G00003610</name>
</gene>
<dbReference type="GO" id="GO:0007155">
    <property type="term" value="P:cell adhesion"/>
    <property type="evidence" value="ECO:0007669"/>
    <property type="project" value="InterPro"/>
</dbReference>
<dbReference type="CDD" id="cd00096">
    <property type="entry name" value="Ig"/>
    <property type="match status" value="1"/>
</dbReference>
<name>A0A437DLK9_ORYJA</name>
<protein>
    <recommendedName>
        <fullName evidence="2">Ig-like domain-containing protein</fullName>
    </recommendedName>
</protein>
<dbReference type="Gene3D" id="2.60.40.10">
    <property type="entry name" value="Immunoglobulins"/>
    <property type="match status" value="3"/>
</dbReference>
<dbReference type="Proteomes" id="UP000283210">
    <property type="component" value="Chromosome 1"/>
</dbReference>